<keyword evidence="7" id="KW-1185">Reference proteome</keyword>
<dbReference type="EMBL" id="WTYC01000003">
    <property type="protein sequence ID" value="MXO48190.1"/>
    <property type="molecule type" value="Genomic_DNA"/>
</dbReference>
<keyword evidence="2" id="KW-0238">DNA-binding</keyword>
<dbReference type="PANTHER" id="PTHR24567">
    <property type="entry name" value="CRP FAMILY TRANSCRIPTIONAL REGULATORY PROTEIN"/>
    <property type="match status" value="1"/>
</dbReference>
<dbReference type="Pfam" id="PF13545">
    <property type="entry name" value="HTH_Crp_2"/>
    <property type="match status" value="1"/>
</dbReference>
<dbReference type="CDD" id="cd00038">
    <property type="entry name" value="CAP_ED"/>
    <property type="match status" value="1"/>
</dbReference>
<dbReference type="GO" id="GO:0003700">
    <property type="term" value="F:DNA-binding transcription factor activity"/>
    <property type="evidence" value="ECO:0007669"/>
    <property type="project" value="TreeGrafter"/>
</dbReference>
<dbReference type="PROSITE" id="PS51063">
    <property type="entry name" value="HTH_CRP_2"/>
    <property type="match status" value="1"/>
</dbReference>
<dbReference type="InterPro" id="IPR036388">
    <property type="entry name" value="WH-like_DNA-bd_sf"/>
</dbReference>
<evidence type="ECO:0000313" key="7">
    <source>
        <dbReference type="Proteomes" id="UP000448199"/>
    </source>
</evidence>
<dbReference type="Proteomes" id="UP000448199">
    <property type="component" value="Unassembled WGS sequence"/>
</dbReference>
<dbReference type="SMART" id="SM00419">
    <property type="entry name" value="HTH_CRP"/>
    <property type="match status" value="1"/>
</dbReference>
<dbReference type="PANTHER" id="PTHR24567:SF74">
    <property type="entry name" value="HTH-TYPE TRANSCRIPTIONAL REGULATOR ARCR"/>
    <property type="match status" value="1"/>
</dbReference>
<dbReference type="AlphaFoldDB" id="A0A844XRE2"/>
<keyword evidence="1" id="KW-0805">Transcription regulation</keyword>
<dbReference type="PROSITE" id="PS50042">
    <property type="entry name" value="CNMP_BINDING_3"/>
    <property type="match status" value="1"/>
</dbReference>
<reference evidence="6 7" key="1">
    <citation type="submission" date="2019-12" db="EMBL/GenBank/DDBJ databases">
        <title>Genomic-based taxomic classification of the family Erythrobacteraceae.</title>
        <authorList>
            <person name="Xu L."/>
        </authorList>
    </citation>
    <scope>NUCLEOTIDE SEQUENCE [LARGE SCALE GENOMIC DNA]</scope>
    <source>
        <strain evidence="6 7">DSM 17792</strain>
    </source>
</reference>
<dbReference type="InterPro" id="IPR000595">
    <property type="entry name" value="cNMP-bd_dom"/>
</dbReference>
<evidence type="ECO:0000256" key="1">
    <source>
        <dbReference type="ARBA" id="ARBA00023015"/>
    </source>
</evidence>
<feature type="domain" description="HTH crp-type" evidence="5">
    <location>
        <begin position="184"/>
        <end position="251"/>
    </location>
</feature>
<dbReference type="SUPFAM" id="SSF46785">
    <property type="entry name" value="Winged helix' DNA-binding domain"/>
    <property type="match status" value="1"/>
</dbReference>
<dbReference type="InterPro" id="IPR036390">
    <property type="entry name" value="WH_DNA-bd_sf"/>
</dbReference>
<dbReference type="Pfam" id="PF00027">
    <property type="entry name" value="cNMP_binding"/>
    <property type="match status" value="1"/>
</dbReference>
<evidence type="ECO:0000313" key="6">
    <source>
        <dbReference type="EMBL" id="MXO48190.1"/>
    </source>
</evidence>
<proteinExistence type="predicted"/>
<sequence>MARMAMVDAGMVLSPRGELVDLPSSVYRSARMSRILHLSATRRSLVTPMLFSALDSGLQAHLIRISRLREFADGQIIQQRGDAADGFWLIEDGAVRVGQFLPDGEFRAVALLGPGDSYGELAVFSGKPRIVDAIARGTSRVRLIGARPFLDALGNYPASSRALLGALSEQLQDTLSLLAGLRHGTNPARLAGLLAAMAGEGPDAAEVTITQQELADLLGVTRATANAALRELQRQRLIERSYGRIRLPDRTALAAFALR</sequence>
<evidence type="ECO:0000259" key="4">
    <source>
        <dbReference type="PROSITE" id="PS50042"/>
    </source>
</evidence>
<dbReference type="InterPro" id="IPR050397">
    <property type="entry name" value="Env_Response_Regulators"/>
</dbReference>
<evidence type="ECO:0000256" key="2">
    <source>
        <dbReference type="ARBA" id="ARBA00023125"/>
    </source>
</evidence>
<dbReference type="GO" id="GO:0005829">
    <property type="term" value="C:cytosol"/>
    <property type="evidence" value="ECO:0007669"/>
    <property type="project" value="TreeGrafter"/>
</dbReference>
<dbReference type="GO" id="GO:0003677">
    <property type="term" value="F:DNA binding"/>
    <property type="evidence" value="ECO:0007669"/>
    <property type="project" value="UniProtKB-KW"/>
</dbReference>
<keyword evidence="3" id="KW-0804">Transcription</keyword>
<name>A0A844XRE2_9SPHN</name>
<protein>
    <submittedName>
        <fullName evidence="6">Cyclic nucleotide-binding domain-containing protein</fullName>
    </submittedName>
</protein>
<dbReference type="SUPFAM" id="SSF51206">
    <property type="entry name" value="cAMP-binding domain-like"/>
    <property type="match status" value="1"/>
</dbReference>
<dbReference type="Gene3D" id="2.60.120.10">
    <property type="entry name" value="Jelly Rolls"/>
    <property type="match status" value="1"/>
</dbReference>
<dbReference type="Gene3D" id="1.10.10.10">
    <property type="entry name" value="Winged helix-like DNA-binding domain superfamily/Winged helix DNA-binding domain"/>
    <property type="match status" value="1"/>
</dbReference>
<dbReference type="InterPro" id="IPR018490">
    <property type="entry name" value="cNMP-bd_dom_sf"/>
</dbReference>
<comment type="caution">
    <text evidence="6">The sequence shown here is derived from an EMBL/GenBank/DDBJ whole genome shotgun (WGS) entry which is preliminary data.</text>
</comment>
<accession>A0A844XRE2</accession>
<feature type="domain" description="Cyclic nucleotide-binding" evidence="4">
    <location>
        <begin position="50"/>
        <end position="170"/>
    </location>
</feature>
<evidence type="ECO:0000259" key="5">
    <source>
        <dbReference type="PROSITE" id="PS51063"/>
    </source>
</evidence>
<dbReference type="InterPro" id="IPR014710">
    <property type="entry name" value="RmlC-like_jellyroll"/>
</dbReference>
<dbReference type="InterPro" id="IPR012318">
    <property type="entry name" value="HTH_CRP"/>
</dbReference>
<dbReference type="SMART" id="SM00100">
    <property type="entry name" value="cNMP"/>
    <property type="match status" value="1"/>
</dbReference>
<evidence type="ECO:0000256" key="3">
    <source>
        <dbReference type="ARBA" id="ARBA00023163"/>
    </source>
</evidence>
<organism evidence="6 7">
    <name type="scientific">Qipengyuania vulgaris</name>
    <dbReference type="NCBI Taxonomy" id="291985"/>
    <lineage>
        <taxon>Bacteria</taxon>
        <taxon>Pseudomonadati</taxon>
        <taxon>Pseudomonadota</taxon>
        <taxon>Alphaproteobacteria</taxon>
        <taxon>Sphingomonadales</taxon>
        <taxon>Erythrobacteraceae</taxon>
        <taxon>Qipengyuania</taxon>
    </lineage>
</organism>
<gene>
    <name evidence="6" type="ORF">GRI69_07975</name>
</gene>